<name>A0ACB7VHL3_DIOAL</name>
<dbReference type="EMBL" id="CM037018">
    <property type="protein sequence ID" value="KAH7673656.1"/>
    <property type="molecule type" value="Genomic_DNA"/>
</dbReference>
<comment type="caution">
    <text evidence="1">The sequence shown here is derived from an EMBL/GenBank/DDBJ whole genome shotgun (WGS) entry which is preliminary data.</text>
</comment>
<dbReference type="Proteomes" id="UP000827976">
    <property type="component" value="Chromosome 8"/>
</dbReference>
<evidence type="ECO:0000313" key="2">
    <source>
        <dbReference type="Proteomes" id="UP000827976"/>
    </source>
</evidence>
<protein>
    <submittedName>
        <fullName evidence="1">Uncharacterized protein</fullName>
    </submittedName>
</protein>
<accession>A0ACB7VHL3</accession>
<reference evidence="2" key="1">
    <citation type="journal article" date="2022" name="Nat. Commun.">
        <title>Chromosome evolution and the genetic basis of agronomically important traits in greater yam.</title>
        <authorList>
            <person name="Bredeson J.V."/>
            <person name="Lyons J.B."/>
            <person name="Oniyinde I.O."/>
            <person name="Okereke N.R."/>
            <person name="Kolade O."/>
            <person name="Nnabue I."/>
            <person name="Nwadili C.O."/>
            <person name="Hribova E."/>
            <person name="Parker M."/>
            <person name="Nwogha J."/>
            <person name="Shu S."/>
            <person name="Carlson J."/>
            <person name="Kariba R."/>
            <person name="Muthemba S."/>
            <person name="Knop K."/>
            <person name="Barton G.J."/>
            <person name="Sherwood A.V."/>
            <person name="Lopez-Montes A."/>
            <person name="Asiedu R."/>
            <person name="Jamnadass R."/>
            <person name="Muchugi A."/>
            <person name="Goodstein D."/>
            <person name="Egesi C.N."/>
            <person name="Featherston J."/>
            <person name="Asfaw A."/>
            <person name="Simpson G.G."/>
            <person name="Dolezel J."/>
            <person name="Hendre P.S."/>
            <person name="Van Deynze A."/>
            <person name="Kumar P.L."/>
            <person name="Obidiegwu J.E."/>
            <person name="Bhattacharjee R."/>
            <person name="Rokhsar D.S."/>
        </authorList>
    </citation>
    <scope>NUCLEOTIDE SEQUENCE [LARGE SCALE GENOMIC DNA]</scope>
    <source>
        <strain evidence="2">cv. TDa95/00328</strain>
    </source>
</reference>
<evidence type="ECO:0000313" key="1">
    <source>
        <dbReference type="EMBL" id="KAH7673656.1"/>
    </source>
</evidence>
<keyword evidence="2" id="KW-1185">Reference proteome</keyword>
<sequence>MDQELELSPQDLNEKAYMLFLEFMTRTAQLEELANTGHCFLTEFHQQLEMLRRPSFIDTSKLVNSITKVNQTDRMKAYVKAGCKNIPLDVQSISKLHSCKQGLQNHVEKAKILFDELDRIAEDAICVMRMADESISHFLDESSGNGVKQDVLSFEEEETEPIHLQDSSILYATIMMVIYQMLKLDYAMQENIVKSLDLKTTSSELESYCLMWDLRPYINDSIMRLAWSFVA</sequence>
<proteinExistence type="predicted"/>
<organism evidence="1 2">
    <name type="scientific">Dioscorea alata</name>
    <name type="common">Purple yam</name>
    <dbReference type="NCBI Taxonomy" id="55571"/>
    <lineage>
        <taxon>Eukaryota</taxon>
        <taxon>Viridiplantae</taxon>
        <taxon>Streptophyta</taxon>
        <taxon>Embryophyta</taxon>
        <taxon>Tracheophyta</taxon>
        <taxon>Spermatophyta</taxon>
        <taxon>Magnoliopsida</taxon>
        <taxon>Liliopsida</taxon>
        <taxon>Dioscoreales</taxon>
        <taxon>Dioscoreaceae</taxon>
        <taxon>Dioscorea</taxon>
    </lineage>
</organism>
<gene>
    <name evidence="1" type="ORF">IHE45_08G021700</name>
</gene>